<evidence type="ECO:0000313" key="5">
    <source>
        <dbReference type="Proteomes" id="UP000037210"/>
    </source>
</evidence>
<evidence type="ECO:0000313" key="4">
    <source>
        <dbReference type="EMBL" id="KON31549.1"/>
    </source>
</evidence>
<dbReference type="Pfam" id="PF01990">
    <property type="entry name" value="ATP-synt_F"/>
    <property type="match status" value="1"/>
</dbReference>
<dbReference type="GO" id="GO:0046961">
    <property type="term" value="F:proton-transporting ATPase activity, rotational mechanism"/>
    <property type="evidence" value="ECO:0007669"/>
    <property type="project" value="InterPro"/>
</dbReference>
<dbReference type="Proteomes" id="UP000037210">
    <property type="component" value="Unassembled WGS sequence"/>
</dbReference>
<dbReference type="InterPro" id="IPR008218">
    <property type="entry name" value="ATPase_V1-cplx_f_g_su"/>
</dbReference>
<protein>
    <recommendedName>
        <fullName evidence="6">V-type ATP synthase subunit F</fullName>
    </recommendedName>
</protein>
<evidence type="ECO:0000256" key="2">
    <source>
        <dbReference type="ARBA" id="ARBA00022448"/>
    </source>
</evidence>
<dbReference type="Gene3D" id="3.40.50.10580">
    <property type="entry name" value="ATPase, V1 complex, subunit F"/>
    <property type="match status" value="1"/>
</dbReference>
<evidence type="ECO:0008006" key="6">
    <source>
        <dbReference type="Google" id="ProtNLM"/>
    </source>
</evidence>
<dbReference type="SUPFAM" id="SSF159468">
    <property type="entry name" value="AtpF-like"/>
    <property type="match status" value="1"/>
</dbReference>
<organism evidence="4 5">
    <name type="scientific">miscellaneous Crenarchaeota group-15 archaeon DG-45</name>
    <dbReference type="NCBI Taxonomy" id="1685127"/>
    <lineage>
        <taxon>Archaea</taxon>
        <taxon>Candidatus Bathyarchaeota</taxon>
        <taxon>MCG-15</taxon>
    </lineage>
</organism>
<dbReference type="AlphaFoldDB" id="A0A0M0BSY9"/>
<dbReference type="EMBL" id="LFWZ01000002">
    <property type="protein sequence ID" value="KON31549.1"/>
    <property type="molecule type" value="Genomic_DNA"/>
</dbReference>
<keyword evidence="2" id="KW-0813">Transport</keyword>
<gene>
    <name evidence="4" type="ORF">AC482_00355</name>
</gene>
<evidence type="ECO:0000256" key="3">
    <source>
        <dbReference type="ARBA" id="ARBA00023065"/>
    </source>
</evidence>
<proteinExistence type="inferred from homology"/>
<keyword evidence="3" id="KW-0406">Ion transport</keyword>
<comment type="similarity">
    <text evidence="1">Belongs to the V-ATPase F subunit family.</text>
</comment>
<accession>A0A0M0BSY9</accession>
<dbReference type="InterPro" id="IPR036906">
    <property type="entry name" value="ATPase_V1_fsu_sf"/>
</dbReference>
<sequence>MSVAVVGPPSFVTCFALIGAEGFDAEDGEAVAETLSRLVDEERFKFIIIPERFAKETLPVRELIMRRGEISPVFALIPDLTMETGMRMEELQAVVSLAIGTKLEL</sequence>
<name>A0A0M0BSY9_9ARCH</name>
<comment type="caution">
    <text evidence="4">The sequence shown here is derived from an EMBL/GenBank/DDBJ whole genome shotgun (WGS) entry which is preliminary data.</text>
</comment>
<reference evidence="4 5" key="1">
    <citation type="submission" date="2015-06" db="EMBL/GenBank/DDBJ databases">
        <title>New insights into the roles of widespread benthic archaea in carbon and nitrogen cycling.</title>
        <authorList>
            <person name="Lazar C.S."/>
            <person name="Baker B.J."/>
            <person name="Seitz K.W."/>
            <person name="Hyde A.S."/>
            <person name="Dick G.J."/>
            <person name="Hinrichs K.-U."/>
            <person name="Teske A.P."/>
        </authorList>
    </citation>
    <scope>NUCLEOTIDE SEQUENCE [LARGE SCALE GENOMIC DNA]</scope>
    <source>
        <strain evidence="4">DG-45</strain>
    </source>
</reference>
<evidence type="ECO:0000256" key="1">
    <source>
        <dbReference type="ARBA" id="ARBA00010148"/>
    </source>
</evidence>